<name>A0AA88X9D2_9ASTE</name>
<accession>A0AA88X9D2</accession>
<keyword evidence="8" id="KW-1185">Reference proteome</keyword>
<keyword evidence="3" id="KW-0560">Oxidoreductase</keyword>
<reference evidence="7" key="1">
    <citation type="submission" date="2022-12" db="EMBL/GenBank/DDBJ databases">
        <title>Draft genome assemblies for two species of Escallonia (Escalloniales).</title>
        <authorList>
            <person name="Chanderbali A."/>
            <person name="Dervinis C."/>
            <person name="Anghel I."/>
            <person name="Soltis D."/>
            <person name="Soltis P."/>
            <person name="Zapata F."/>
        </authorList>
    </citation>
    <scope>NUCLEOTIDE SEQUENCE</scope>
    <source>
        <strain evidence="7">UCBG64.0493</strain>
        <tissue evidence="7">Leaf</tissue>
    </source>
</reference>
<dbReference type="InterPro" id="IPR036509">
    <property type="entry name" value="Met_Sox_Rdtase_MsrA_sf"/>
</dbReference>
<comment type="similarity">
    <text evidence="1">Belongs to the MsrA Met sulfoxide reductase family.</text>
</comment>
<sequence>MAWLMIDDNHLIGTIVLLEVVAVSGHFRQQPYYIEYDPRLITFRQLLELFWSIHDSTQVFGQGLDVGNQYRSSRRCYYIIIVSKVEGGRVGENNDGAGDRVSMAVQTRRKLLEQMAVAVQFADEV</sequence>
<comment type="caution">
    <text evidence="7">The sequence shown here is derived from an EMBL/GenBank/DDBJ whole genome shotgun (WGS) entry which is preliminary data.</text>
</comment>
<evidence type="ECO:0000313" key="7">
    <source>
        <dbReference type="EMBL" id="KAK3039248.1"/>
    </source>
</evidence>
<dbReference type="Proteomes" id="UP001188597">
    <property type="component" value="Unassembled WGS sequence"/>
</dbReference>
<feature type="domain" description="Peptide methionine sulphoxide reductase MsrA" evidence="6">
    <location>
        <begin position="33"/>
        <end position="72"/>
    </location>
</feature>
<dbReference type="PANTHER" id="PTHR42799:SF3">
    <property type="entry name" value="PEPTIDE METHIONINE SULFOXIDE REDUCTASE A5"/>
    <property type="match status" value="1"/>
</dbReference>
<dbReference type="EC" id="1.8.4.11" evidence="2"/>
<dbReference type="EMBL" id="JAVXUP010000080">
    <property type="protein sequence ID" value="KAK3039248.1"/>
    <property type="molecule type" value="Genomic_DNA"/>
</dbReference>
<evidence type="ECO:0000313" key="8">
    <source>
        <dbReference type="Proteomes" id="UP001188597"/>
    </source>
</evidence>
<dbReference type="GO" id="GO:0034599">
    <property type="term" value="P:cellular response to oxidative stress"/>
    <property type="evidence" value="ECO:0007669"/>
    <property type="project" value="TreeGrafter"/>
</dbReference>
<gene>
    <name evidence="7" type="ORF">RJ639_027952</name>
</gene>
<dbReference type="Pfam" id="PF01625">
    <property type="entry name" value="PMSR"/>
    <property type="match status" value="1"/>
</dbReference>
<protein>
    <recommendedName>
        <fullName evidence="2">peptide-methionine (S)-S-oxide reductase</fullName>
        <ecNumber evidence="2">1.8.4.11</ecNumber>
    </recommendedName>
    <alternativeName>
        <fullName evidence="5">Peptide-methionine (S)-S-oxide reductase</fullName>
    </alternativeName>
    <alternativeName>
        <fullName evidence="4">Protein-methionine-S-oxide reductase</fullName>
    </alternativeName>
</protein>
<dbReference type="GO" id="GO:0008113">
    <property type="term" value="F:peptide-methionine (S)-S-oxide reductase activity"/>
    <property type="evidence" value="ECO:0007669"/>
    <property type="project" value="UniProtKB-EC"/>
</dbReference>
<evidence type="ECO:0000256" key="3">
    <source>
        <dbReference type="ARBA" id="ARBA00023002"/>
    </source>
</evidence>
<evidence type="ECO:0000256" key="1">
    <source>
        <dbReference type="ARBA" id="ARBA00005591"/>
    </source>
</evidence>
<dbReference type="SUPFAM" id="SSF55068">
    <property type="entry name" value="Peptide methionine sulfoxide reductase"/>
    <property type="match status" value="1"/>
</dbReference>
<organism evidence="7 8">
    <name type="scientific">Escallonia herrerae</name>
    <dbReference type="NCBI Taxonomy" id="1293975"/>
    <lineage>
        <taxon>Eukaryota</taxon>
        <taxon>Viridiplantae</taxon>
        <taxon>Streptophyta</taxon>
        <taxon>Embryophyta</taxon>
        <taxon>Tracheophyta</taxon>
        <taxon>Spermatophyta</taxon>
        <taxon>Magnoliopsida</taxon>
        <taxon>eudicotyledons</taxon>
        <taxon>Gunneridae</taxon>
        <taxon>Pentapetalae</taxon>
        <taxon>asterids</taxon>
        <taxon>campanulids</taxon>
        <taxon>Escalloniales</taxon>
        <taxon>Escalloniaceae</taxon>
        <taxon>Escallonia</taxon>
    </lineage>
</organism>
<evidence type="ECO:0000259" key="6">
    <source>
        <dbReference type="Pfam" id="PF01625"/>
    </source>
</evidence>
<dbReference type="AlphaFoldDB" id="A0AA88X9D2"/>
<dbReference type="Gene3D" id="3.30.1060.10">
    <property type="entry name" value="Peptide methionine sulphoxide reductase MsrA"/>
    <property type="match status" value="1"/>
</dbReference>
<dbReference type="InterPro" id="IPR002569">
    <property type="entry name" value="Met_Sox_Rdtase_MsrA_dom"/>
</dbReference>
<dbReference type="GO" id="GO:0005737">
    <property type="term" value="C:cytoplasm"/>
    <property type="evidence" value="ECO:0007669"/>
    <property type="project" value="TreeGrafter"/>
</dbReference>
<evidence type="ECO:0000256" key="5">
    <source>
        <dbReference type="ARBA" id="ARBA00030643"/>
    </source>
</evidence>
<proteinExistence type="inferred from homology"/>
<dbReference type="PANTHER" id="PTHR42799">
    <property type="entry name" value="MITOCHONDRIAL PEPTIDE METHIONINE SULFOXIDE REDUCTASE"/>
    <property type="match status" value="1"/>
</dbReference>
<evidence type="ECO:0000256" key="4">
    <source>
        <dbReference type="ARBA" id="ARBA00030273"/>
    </source>
</evidence>
<evidence type="ECO:0000256" key="2">
    <source>
        <dbReference type="ARBA" id="ARBA00012502"/>
    </source>
</evidence>
<dbReference type="InterPro" id="IPR050162">
    <property type="entry name" value="MsrA_MetSO_reductase"/>
</dbReference>